<evidence type="ECO:0000313" key="17">
    <source>
        <dbReference type="Proteomes" id="UP001595904"/>
    </source>
</evidence>
<dbReference type="Pfam" id="PF07715">
    <property type="entry name" value="Plug"/>
    <property type="match status" value="1"/>
</dbReference>
<name>A0ABV8SWB1_9GAMM</name>
<evidence type="ECO:0000256" key="7">
    <source>
        <dbReference type="ARBA" id="ARBA00023065"/>
    </source>
</evidence>
<reference evidence="17" key="1">
    <citation type="journal article" date="2019" name="Int. J. Syst. Evol. Microbiol.">
        <title>The Global Catalogue of Microorganisms (GCM) 10K type strain sequencing project: providing services to taxonomists for standard genome sequencing and annotation.</title>
        <authorList>
            <consortium name="The Broad Institute Genomics Platform"/>
            <consortium name="The Broad Institute Genome Sequencing Center for Infectious Disease"/>
            <person name="Wu L."/>
            <person name="Ma J."/>
        </authorList>
    </citation>
    <scope>NUCLEOTIDE SEQUENCE [LARGE SCALE GENOMIC DNA]</scope>
    <source>
        <strain evidence="17">CGMCC 1.10759</strain>
    </source>
</reference>
<dbReference type="InterPro" id="IPR012910">
    <property type="entry name" value="Plug_dom"/>
</dbReference>
<comment type="similarity">
    <text evidence="11 12">Belongs to the TonB-dependent receptor family.</text>
</comment>
<evidence type="ECO:0000256" key="1">
    <source>
        <dbReference type="ARBA" id="ARBA00004571"/>
    </source>
</evidence>
<evidence type="ECO:0000256" key="9">
    <source>
        <dbReference type="ARBA" id="ARBA00023136"/>
    </source>
</evidence>
<evidence type="ECO:0000256" key="5">
    <source>
        <dbReference type="ARBA" id="ARBA00022692"/>
    </source>
</evidence>
<evidence type="ECO:0000259" key="15">
    <source>
        <dbReference type="Pfam" id="PF07715"/>
    </source>
</evidence>
<evidence type="ECO:0000256" key="12">
    <source>
        <dbReference type="RuleBase" id="RU003357"/>
    </source>
</evidence>
<dbReference type="Pfam" id="PF00593">
    <property type="entry name" value="TonB_dep_Rec_b-barrel"/>
    <property type="match status" value="1"/>
</dbReference>
<keyword evidence="10 11" id="KW-0998">Cell outer membrane</keyword>
<keyword evidence="16" id="KW-0675">Receptor</keyword>
<dbReference type="InterPro" id="IPR036942">
    <property type="entry name" value="Beta-barrel_TonB_sf"/>
</dbReference>
<keyword evidence="6" id="KW-0408">Iron</keyword>
<keyword evidence="17" id="KW-1185">Reference proteome</keyword>
<keyword evidence="8 12" id="KW-0798">TonB box</keyword>
<evidence type="ECO:0000259" key="14">
    <source>
        <dbReference type="Pfam" id="PF00593"/>
    </source>
</evidence>
<dbReference type="RefSeq" id="WP_380600857.1">
    <property type="nucleotide sequence ID" value="NZ_JBHSDU010000010.1"/>
</dbReference>
<evidence type="ECO:0000256" key="13">
    <source>
        <dbReference type="SAM" id="SignalP"/>
    </source>
</evidence>
<evidence type="ECO:0000256" key="10">
    <source>
        <dbReference type="ARBA" id="ARBA00023237"/>
    </source>
</evidence>
<dbReference type="PROSITE" id="PS52016">
    <property type="entry name" value="TONB_DEPENDENT_REC_3"/>
    <property type="match status" value="1"/>
</dbReference>
<evidence type="ECO:0000256" key="4">
    <source>
        <dbReference type="ARBA" id="ARBA00022496"/>
    </source>
</evidence>
<evidence type="ECO:0000256" key="6">
    <source>
        <dbReference type="ARBA" id="ARBA00023004"/>
    </source>
</evidence>
<feature type="chain" id="PRO_5045966818" evidence="13">
    <location>
        <begin position="34"/>
        <end position="808"/>
    </location>
</feature>
<keyword evidence="5 11" id="KW-0812">Transmembrane</keyword>
<dbReference type="CDD" id="cd01347">
    <property type="entry name" value="ligand_gated_channel"/>
    <property type="match status" value="1"/>
</dbReference>
<dbReference type="Gene3D" id="2.40.170.20">
    <property type="entry name" value="TonB-dependent receptor, beta-barrel domain"/>
    <property type="match status" value="1"/>
</dbReference>
<evidence type="ECO:0000256" key="11">
    <source>
        <dbReference type="PROSITE-ProRule" id="PRU01360"/>
    </source>
</evidence>
<organism evidence="16 17">
    <name type="scientific">Steroidobacter flavus</name>
    <dbReference type="NCBI Taxonomy" id="1842136"/>
    <lineage>
        <taxon>Bacteria</taxon>
        <taxon>Pseudomonadati</taxon>
        <taxon>Pseudomonadota</taxon>
        <taxon>Gammaproteobacteria</taxon>
        <taxon>Steroidobacterales</taxon>
        <taxon>Steroidobacteraceae</taxon>
        <taxon>Steroidobacter</taxon>
    </lineage>
</organism>
<sequence>MSQSHVSIRGNASRAFAVSSAIAVLLGSTSALAQDAAPQATDQVASGGLEEIVVTAQKREERLVDVPLSVTAVSAETLASQQINDSASLVRAIPSLSYQQGNGPNNSSFRIRGIGTSLFGQGVEPAVSVVVDGVVAARASQGFADLLDVERVEVLRGPQGTLFGKNATAGVVNIVTARPESEFGGNIEVTGAEDNEYRIKGTVTGALSDTVSARFSGYYNDVGGHIDNVATGDDTNGFESWGGRGKLLWDPTDTLSLLLTAEYRKTDADCCSRVPVSITTPALATLISPVVASPDNRSVSNDGLSYSRSDTSTLSLQADWDLGPVTLTSISAYQHYQQDDQFEPDQIASDPVLYVGPSAYSQWNFNAFGIEYSQLSQELRLSSNGSGDLTWVAGLFYANLDMDRFGDRRRARCGSGTLGQPCTVALTYDSSGFNGNFKSDNIAAFGQVDYRLVGGLHLLGGLRTQYEEQKVTGTVYAPITAGDALFPGITPNSGTRERNDSAVTGKAGLRYEFDRNAQVYATYTRGYKSFALDLDASTDFATQTGLDPEHVDAYEVGFKWRAPGGWLAIDTSVFRSNYTDLQVQSIQQDPTTGVFQSRTMNAGSSRTQGVEVEATLRPTDSFSLTASVTYLDAIISVDGQTCPLQYQANAPILTDNFPVNTCYRRQQVVNGVTQTSSPIVDVKDGALPVAPEYRVTLSPRYEHELGGLGLMGFVQLNVNWQDDYQFALEQDPLRVQKSYALVDASVGFSDLNERYKVTLFVRNLFDENYYSQLNHGTILATTASPYDLWANINKDANRYFGVTASYRF</sequence>
<keyword evidence="9 11" id="KW-0472">Membrane</keyword>
<dbReference type="SUPFAM" id="SSF56935">
    <property type="entry name" value="Porins"/>
    <property type="match status" value="1"/>
</dbReference>
<evidence type="ECO:0000256" key="8">
    <source>
        <dbReference type="ARBA" id="ARBA00023077"/>
    </source>
</evidence>
<keyword evidence="2 11" id="KW-0813">Transport</keyword>
<dbReference type="EMBL" id="JBHSDU010000010">
    <property type="protein sequence ID" value="MFC4311908.1"/>
    <property type="molecule type" value="Genomic_DNA"/>
</dbReference>
<keyword evidence="7" id="KW-0406">Ion transport</keyword>
<feature type="domain" description="TonB-dependent receptor-like beta-barrel" evidence="14">
    <location>
        <begin position="296"/>
        <end position="764"/>
    </location>
</feature>
<dbReference type="PANTHER" id="PTHR32552">
    <property type="entry name" value="FERRICHROME IRON RECEPTOR-RELATED"/>
    <property type="match status" value="1"/>
</dbReference>
<dbReference type="InterPro" id="IPR000531">
    <property type="entry name" value="Beta-barrel_TonB"/>
</dbReference>
<dbReference type="PANTHER" id="PTHR32552:SF81">
    <property type="entry name" value="TONB-DEPENDENT OUTER MEMBRANE RECEPTOR"/>
    <property type="match status" value="1"/>
</dbReference>
<evidence type="ECO:0000313" key="16">
    <source>
        <dbReference type="EMBL" id="MFC4311908.1"/>
    </source>
</evidence>
<feature type="signal peptide" evidence="13">
    <location>
        <begin position="1"/>
        <end position="33"/>
    </location>
</feature>
<comment type="subcellular location">
    <subcellularLocation>
        <location evidence="1 11">Cell outer membrane</location>
        <topology evidence="1 11">Multi-pass membrane protein</topology>
    </subcellularLocation>
</comment>
<proteinExistence type="inferred from homology"/>
<keyword evidence="3 11" id="KW-1134">Transmembrane beta strand</keyword>
<evidence type="ECO:0000256" key="3">
    <source>
        <dbReference type="ARBA" id="ARBA00022452"/>
    </source>
</evidence>
<keyword evidence="4" id="KW-0410">Iron transport</keyword>
<dbReference type="InterPro" id="IPR039426">
    <property type="entry name" value="TonB-dep_rcpt-like"/>
</dbReference>
<evidence type="ECO:0000256" key="2">
    <source>
        <dbReference type="ARBA" id="ARBA00022448"/>
    </source>
</evidence>
<gene>
    <name evidence="16" type="ORF">ACFPN2_22695</name>
</gene>
<protein>
    <submittedName>
        <fullName evidence="16">TonB-dependent receptor</fullName>
    </submittedName>
</protein>
<accession>A0ABV8SWB1</accession>
<keyword evidence="13" id="KW-0732">Signal</keyword>
<feature type="domain" description="TonB-dependent receptor plug" evidence="15">
    <location>
        <begin position="64"/>
        <end position="171"/>
    </location>
</feature>
<comment type="caution">
    <text evidence="16">The sequence shown here is derived from an EMBL/GenBank/DDBJ whole genome shotgun (WGS) entry which is preliminary data.</text>
</comment>
<dbReference type="Proteomes" id="UP001595904">
    <property type="component" value="Unassembled WGS sequence"/>
</dbReference>